<dbReference type="EMBL" id="JABXYM010000001">
    <property type="protein sequence ID" value="MCR6097619.1"/>
    <property type="molecule type" value="Genomic_DNA"/>
</dbReference>
<dbReference type="Pfam" id="PF11992">
    <property type="entry name" value="TgpA_N"/>
    <property type="match status" value="1"/>
</dbReference>
<evidence type="ECO:0000256" key="2">
    <source>
        <dbReference type="SAM" id="Phobius"/>
    </source>
</evidence>
<sequence length="759" mass="86870">MARITQNPIATVTHLVIYILTLLVMWEWLRPIPTITNTGEIHIFVWFTFLSATLIYLRVPYWTIVPVLFIVMLYGLHIIYYEGAFFSVEGGLSTVKLFFEDVTYNGGLIISRDFAFLTDPFRTFLLFFLLALICYLLYFWIFHARRIFFFLVTTVIYIAVLDTFTDVDASAAIVRIVVLGFFMLTFLQLLKVKEEEQKTGKRSGRYLSPVWMMTLVVMISVATVIGLVAPKPDPQWGDPVPAMREFVTGERHSNTGNRQVGYGENDEQLGGGFVQDDSVVFTAEIDEPVYWRGESKYNYTGHGWTADTVNIDMDLESSTPYGMFEARTFLESKEASVRMEEGTGFSHIFYPGQLQHVDENRLSITGDGSEASVNDISFSIDTVGGRIRAESSVYDDIIFTQYDLAYDAPTFTIDTLRDVSENDPEEIQQRYLQLPDELPERVGQLARDITAEEDTRYDKVVAIEQYFSQSGFTYQTEDVPIPEDGQDYVDQFLFETQRGYCDNYSTSMAVLLRTLDIPTRWVKGFTAGEQVGVVDEDTYLYEVTNGNAHSWVEVYFPEVGWVPFEPTQGFDNYADFEEEQLELERDFELNLENERDENDESDREDDQENVTPELEEGAEEGPTASENARNNDGILRDLLSPKAIIISLILLLAVAGVYRKQTQLQNWYFLFAYRVRGKQVKFDEAYTRLLTMLANEGVPQEAGETLREYAVRVDRLIGSQSMTKLTEAYEKIYYGGYKAEGTWAALQTEWEEVVKAISS</sequence>
<comment type="caution">
    <text evidence="4">The sequence shown here is derived from an EMBL/GenBank/DDBJ whole genome shotgun (WGS) entry which is preliminary data.</text>
</comment>
<dbReference type="AlphaFoldDB" id="A0A9Q4B3F0"/>
<feature type="transmembrane region" description="Helical" evidence="2">
    <location>
        <begin position="121"/>
        <end position="140"/>
    </location>
</feature>
<reference evidence="4" key="1">
    <citation type="submission" date="2020-06" db="EMBL/GenBank/DDBJ databases">
        <title>Insight into the genomes of haloalkaliphilic bacilli from Kenyan soda lakes.</title>
        <authorList>
            <person name="Mwirichia R."/>
            <person name="Villamizar G.C."/>
            <person name="Poehlein A."/>
            <person name="Mugweru J."/>
            <person name="Kipnyargis A."/>
            <person name="Kiplimo D."/>
            <person name="Orwa P."/>
            <person name="Daniel R."/>
        </authorList>
    </citation>
    <scope>NUCLEOTIDE SEQUENCE</scope>
    <source>
        <strain evidence="4">B1096_S55</strain>
    </source>
</reference>
<evidence type="ECO:0000313" key="4">
    <source>
        <dbReference type="EMBL" id="MCR6097619.1"/>
    </source>
</evidence>
<protein>
    <submittedName>
        <fullName evidence="4">DUF4129 domain-containing protein</fullName>
    </submittedName>
</protein>
<keyword evidence="2" id="KW-0472">Membrane</keyword>
<feature type="region of interest" description="Disordered" evidence="1">
    <location>
        <begin position="592"/>
        <end position="630"/>
    </location>
</feature>
<proteinExistence type="predicted"/>
<dbReference type="PANTHER" id="PTHR42736">
    <property type="entry name" value="PROTEIN-GLUTAMINE GAMMA-GLUTAMYLTRANSFERASE"/>
    <property type="match status" value="1"/>
</dbReference>
<dbReference type="InterPro" id="IPR038765">
    <property type="entry name" value="Papain-like_cys_pep_sf"/>
</dbReference>
<dbReference type="SUPFAM" id="SSF54001">
    <property type="entry name" value="Cysteine proteinases"/>
    <property type="match status" value="1"/>
</dbReference>
<feature type="transmembrane region" description="Helical" evidence="2">
    <location>
        <begin position="147"/>
        <end position="165"/>
    </location>
</feature>
<keyword evidence="2" id="KW-0812">Transmembrane</keyword>
<keyword evidence="5" id="KW-1185">Reference proteome</keyword>
<evidence type="ECO:0000256" key="1">
    <source>
        <dbReference type="SAM" id="MobiDB-lite"/>
    </source>
</evidence>
<dbReference type="Proteomes" id="UP001057753">
    <property type="component" value="Unassembled WGS sequence"/>
</dbReference>
<dbReference type="Pfam" id="PF13559">
    <property type="entry name" value="DUF4129"/>
    <property type="match status" value="1"/>
</dbReference>
<accession>A0A9Q4B3F0</accession>
<gene>
    <name evidence="4" type="ORF">HXA33_13795</name>
</gene>
<organism evidence="4 5">
    <name type="scientific">Salipaludibacillus agaradhaerens</name>
    <name type="common">Bacillus agaradhaerens</name>
    <dbReference type="NCBI Taxonomy" id="76935"/>
    <lineage>
        <taxon>Bacteria</taxon>
        <taxon>Bacillati</taxon>
        <taxon>Bacillota</taxon>
        <taxon>Bacilli</taxon>
        <taxon>Bacillales</taxon>
        <taxon>Bacillaceae</taxon>
    </lineage>
</organism>
<feature type="transmembrane region" description="Helical" evidence="2">
    <location>
        <begin position="171"/>
        <end position="190"/>
    </location>
</feature>
<feature type="transmembrane region" description="Helical" evidence="2">
    <location>
        <begin position="12"/>
        <end position="29"/>
    </location>
</feature>
<feature type="transmembrane region" description="Helical" evidence="2">
    <location>
        <begin position="64"/>
        <end position="81"/>
    </location>
</feature>
<dbReference type="InterPro" id="IPR002931">
    <property type="entry name" value="Transglutaminase-like"/>
</dbReference>
<keyword evidence="2" id="KW-1133">Transmembrane helix</keyword>
<evidence type="ECO:0000259" key="3">
    <source>
        <dbReference type="SMART" id="SM00460"/>
    </source>
</evidence>
<dbReference type="InterPro" id="IPR052901">
    <property type="entry name" value="Bact_TGase-like"/>
</dbReference>
<feature type="transmembrane region" description="Helical" evidence="2">
    <location>
        <begin position="210"/>
        <end position="229"/>
    </location>
</feature>
<dbReference type="Gene3D" id="3.10.620.30">
    <property type="match status" value="1"/>
</dbReference>
<dbReference type="SMART" id="SM00460">
    <property type="entry name" value="TGc"/>
    <property type="match status" value="1"/>
</dbReference>
<dbReference type="RefSeq" id="WP_257822019.1">
    <property type="nucleotide sequence ID" value="NZ_JABXYM010000001.1"/>
</dbReference>
<dbReference type="InterPro" id="IPR021878">
    <property type="entry name" value="TgpA_N"/>
</dbReference>
<evidence type="ECO:0000313" key="5">
    <source>
        <dbReference type="Proteomes" id="UP001057753"/>
    </source>
</evidence>
<name>A0A9Q4B3F0_SALAG</name>
<feature type="transmembrane region" description="Helical" evidence="2">
    <location>
        <begin position="41"/>
        <end position="57"/>
    </location>
</feature>
<dbReference type="PANTHER" id="PTHR42736:SF1">
    <property type="entry name" value="PROTEIN-GLUTAMINE GAMMA-GLUTAMYLTRANSFERASE"/>
    <property type="match status" value="1"/>
</dbReference>
<dbReference type="InterPro" id="IPR025403">
    <property type="entry name" value="TgpA-like_C"/>
</dbReference>
<feature type="domain" description="Transglutaminase-like" evidence="3">
    <location>
        <begin position="493"/>
        <end position="568"/>
    </location>
</feature>
<dbReference type="Pfam" id="PF01841">
    <property type="entry name" value="Transglut_core"/>
    <property type="match status" value="1"/>
</dbReference>
<feature type="compositionally biased region" description="Acidic residues" evidence="1">
    <location>
        <begin position="592"/>
        <end position="619"/>
    </location>
</feature>